<reference evidence="2 3" key="1">
    <citation type="submission" date="2017-08" db="EMBL/GenBank/DDBJ databases">
        <title>Mesorhizobium wenxinae sp. nov., a novel rhizobial species isolated from root nodules of chickpea (Cicer arietinum L.).</title>
        <authorList>
            <person name="Zhang J."/>
        </authorList>
    </citation>
    <scope>NUCLEOTIDE SEQUENCE [LARGE SCALE GENOMIC DNA]</scope>
    <source>
        <strain evidence="2 3">SDW018</strain>
    </source>
</reference>
<dbReference type="EMBL" id="NPKJ01000068">
    <property type="protein sequence ID" value="PAQ05768.1"/>
    <property type="molecule type" value="Genomic_DNA"/>
</dbReference>
<feature type="domain" description="HTH arsR-type" evidence="1">
    <location>
        <begin position="1"/>
        <end position="94"/>
    </location>
</feature>
<organism evidence="2 3">
    <name type="scientific">Mesorhizobium temperatum</name>
    <dbReference type="NCBI Taxonomy" id="241416"/>
    <lineage>
        <taxon>Bacteria</taxon>
        <taxon>Pseudomonadati</taxon>
        <taxon>Pseudomonadota</taxon>
        <taxon>Alphaproteobacteria</taxon>
        <taxon>Hyphomicrobiales</taxon>
        <taxon>Phyllobacteriaceae</taxon>
        <taxon>Mesorhizobium</taxon>
    </lineage>
</organism>
<comment type="caution">
    <text evidence="2">The sequence shown here is derived from an EMBL/GenBank/DDBJ whole genome shotgun (WGS) entry which is preliminary data.</text>
</comment>
<dbReference type="Gene3D" id="1.10.10.10">
    <property type="entry name" value="Winged helix-like DNA-binding domain superfamily/Winged helix DNA-binding domain"/>
    <property type="match status" value="1"/>
</dbReference>
<name>A0A271LEW6_9HYPH</name>
<dbReference type="OrthoDB" id="9790747at2"/>
<dbReference type="RefSeq" id="WP_095495312.1">
    <property type="nucleotide sequence ID" value="NZ_NPKJ01000068.1"/>
</dbReference>
<evidence type="ECO:0000259" key="1">
    <source>
        <dbReference type="PROSITE" id="PS50987"/>
    </source>
</evidence>
<accession>A0A271LEW6</accession>
<dbReference type="Pfam" id="PF12840">
    <property type="entry name" value="HTH_20"/>
    <property type="match status" value="1"/>
</dbReference>
<dbReference type="InterPro" id="IPR011991">
    <property type="entry name" value="ArsR-like_HTH"/>
</dbReference>
<dbReference type="PANTHER" id="PTHR38600:SF2">
    <property type="entry name" value="SLL0088 PROTEIN"/>
    <property type="match status" value="1"/>
</dbReference>
<gene>
    <name evidence="2" type="ORF">CIT26_26370</name>
</gene>
<keyword evidence="3" id="KW-1185">Reference proteome</keyword>
<dbReference type="PANTHER" id="PTHR38600">
    <property type="entry name" value="TRANSCRIPTIONAL REGULATORY PROTEIN"/>
    <property type="match status" value="1"/>
</dbReference>
<dbReference type="InterPro" id="IPR001845">
    <property type="entry name" value="HTH_ArsR_DNA-bd_dom"/>
</dbReference>
<dbReference type="NCBIfam" id="NF033788">
    <property type="entry name" value="HTH_metalloreg"/>
    <property type="match status" value="1"/>
</dbReference>
<dbReference type="GO" id="GO:0003700">
    <property type="term" value="F:DNA-binding transcription factor activity"/>
    <property type="evidence" value="ECO:0007669"/>
    <property type="project" value="InterPro"/>
</dbReference>
<dbReference type="InterPro" id="IPR036388">
    <property type="entry name" value="WH-like_DNA-bd_sf"/>
</dbReference>
<dbReference type="SUPFAM" id="SSF46785">
    <property type="entry name" value="Winged helix' DNA-binding domain"/>
    <property type="match status" value="1"/>
</dbReference>
<evidence type="ECO:0000313" key="2">
    <source>
        <dbReference type="EMBL" id="PAQ05768.1"/>
    </source>
</evidence>
<dbReference type="PRINTS" id="PR00778">
    <property type="entry name" value="HTHARSR"/>
</dbReference>
<proteinExistence type="predicted"/>
<protein>
    <submittedName>
        <fullName evidence="2">Transcriptional regulator</fullName>
    </submittedName>
</protein>
<dbReference type="SMART" id="SM00418">
    <property type="entry name" value="HTH_ARSR"/>
    <property type="match status" value="1"/>
</dbReference>
<evidence type="ECO:0000313" key="3">
    <source>
        <dbReference type="Proteomes" id="UP000216442"/>
    </source>
</evidence>
<dbReference type="InterPro" id="IPR036390">
    <property type="entry name" value="WH_DNA-bd_sf"/>
</dbReference>
<dbReference type="Proteomes" id="UP000216442">
    <property type="component" value="Unassembled WGS sequence"/>
</dbReference>
<dbReference type="CDD" id="cd00090">
    <property type="entry name" value="HTH_ARSR"/>
    <property type="match status" value="1"/>
</dbReference>
<dbReference type="AlphaFoldDB" id="A0A271LEW6"/>
<sequence>MLQDTAQLDLMFQALADPARRHMVERLSCGPASVSQLAEPLAMSLSAVVQHLNVLEASGLVRTEKLGRVRTCQIEPKALRTAEHWINERRLAWEQRLDRLGAFLAETKDETEGN</sequence>
<dbReference type="PROSITE" id="PS50987">
    <property type="entry name" value="HTH_ARSR_2"/>
    <property type="match status" value="1"/>
</dbReference>